<evidence type="ECO:0000313" key="3">
    <source>
        <dbReference type="EMBL" id="RJO69248.1"/>
    </source>
</evidence>
<keyword evidence="4" id="KW-1185">Reference proteome</keyword>
<comment type="caution">
    <text evidence="3">The sequence shown here is derived from an EMBL/GenBank/DDBJ whole genome shotgun (WGS) entry which is preliminary data.</text>
</comment>
<organism evidence="3 4">
    <name type="scientific">Nocardia panacis</name>
    <dbReference type="NCBI Taxonomy" id="2340916"/>
    <lineage>
        <taxon>Bacteria</taxon>
        <taxon>Bacillati</taxon>
        <taxon>Actinomycetota</taxon>
        <taxon>Actinomycetes</taxon>
        <taxon>Mycobacteriales</taxon>
        <taxon>Nocardiaceae</taxon>
        <taxon>Nocardia</taxon>
    </lineage>
</organism>
<dbReference type="Pfam" id="PF08327">
    <property type="entry name" value="AHSA1"/>
    <property type="match status" value="1"/>
</dbReference>
<dbReference type="Proteomes" id="UP000266677">
    <property type="component" value="Unassembled WGS sequence"/>
</dbReference>
<evidence type="ECO:0000256" key="1">
    <source>
        <dbReference type="ARBA" id="ARBA00006817"/>
    </source>
</evidence>
<sequence length="185" mass="20549">MGRAHGFPDPLSQRRAGLDDRFGHAQFHRNRNDRQGAIVSTREITLVRHFDAPRELVFQAWLDPAQLTQWSGPDGFTCPPDSFVVEPHAGGRYDAVMVSDTDGASYPTRGVFREVDEPERLVFTWGDPTGDGSPERESVITVTFEETASDKTTMTFHLLAPGSLSAEDGAREGWSQTLDRLVALF</sequence>
<dbReference type="AlphaFoldDB" id="A0A3A4K7T5"/>
<evidence type="ECO:0000259" key="2">
    <source>
        <dbReference type="Pfam" id="PF08327"/>
    </source>
</evidence>
<dbReference type="EMBL" id="QZFU01000045">
    <property type="protein sequence ID" value="RJO69248.1"/>
    <property type="molecule type" value="Genomic_DNA"/>
</dbReference>
<gene>
    <name evidence="3" type="ORF">D5S18_31870</name>
</gene>
<dbReference type="InterPro" id="IPR023393">
    <property type="entry name" value="START-like_dom_sf"/>
</dbReference>
<evidence type="ECO:0000313" key="4">
    <source>
        <dbReference type="Proteomes" id="UP000266677"/>
    </source>
</evidence>
<dbReference type="InterPro" id="IPR013538">
    <property type="entry name" value="ASHA1/2-like_C"/>
</dbReference>
<dbReference type="SUPFAM" id="SSF55961">
    <property type="entry name" value="Bet v1-like"/>
    <property type="match status" value="1"/>
</dbReference>
<dbReference type="CDD" id="cd07814">
    <property type="entry name" value="SRPBCC_CalC_Aha1-like"/>
    <property type="match status" value="1"/>
</dbReference>
<accession>A0A3A4K7T5</accession>
<protein>
    <submittedName>
        <fullName evidence="3">SRPBCC domain-containing protein</fullName>
    </submittedName>
</protein>
<name>A0A3A4K7T5_9NOCA</name>
<comment type="similarity">
    <text evidence="1">Belongs to the AHA1 family.</text>
</comment>
<reference evidence="3 4" key="1">
    <citation type="submission" date="2018-09" db="EMBL/GenBank/DDBJ databases">
        <title>YIM PH21274 draft genome.</title>
        <authorList>
            <person name="Miao C."/>
        </authorList>
    </citation>
    <scope>NUCLEOTIDE SEQUENCE [LARGE SCALE GENOMIC DNA]</scope>
    <source>
        <strain evidence="3 4">YIM PH 21724</strain>
    </source>
</reference>
<dbReference type="Gene3D" id="3.30.530.20">
    <property type="match status" value="1"/>
</dbReference>
<proteinExistence type="inferred from homology"/>
<feature type="domain" description="Activator of Hsp90 ATPase homologue 1/2-like C-terminal" evidence="2">
    <location>
        <begin position="51"/>
        <end position="185"/>
    </location>
</feature>